<dbReference type="AlphaFoldDB" id="A0A7J7Z590"/>
<evidence type="ECO:0000313" key="3">
    <source>
        <dbReference type="Proteomes" id="UP000527355"/>
    </source>
</evidence>
<protein>
    <submittedName>
        <fullName evidence="2">Uncharacterized protein</fullName>
    </submittedName>
</protein>
<dbReference type="Proteomes" id="UP000527355">
    <property type="component" value="Unassembled WGS sequence"/>
</dbReference>
<evidence type="ECO:0000256" key="1">
    <source>
        <dbReference type="SAM" id="MobiDB-lite"/>
    </source>
</evidence>
<comment type="caution">
    <text evidence="2">The sequence shown here is derived from an EMBL/GenBank/DDBJ whole genome shotgun (WGS) entry which is preliminary data.</text>
</comment>
<evidence type="ECO:0000313" key="2">
    <source>
        <dbReference type="EMBL" id="KAF6369248.1"/>
    </source>
</evidence>
<organism evidence="2 3">
    <name type="scientific">Myotis myotis</name>
    <name type="common">Greater mouse-eared bat</name>
    <name type="synonym">Vespertilio myotis</name>
    <dbReference type="NCBI Taxonomy" id="51298"/>
    <lineage>
        <taxon>Eukaryota</taxon>
        <taxon>Metazoa</taxon>
        <taxon>Chordata</taxon>
        <taxon>Craniata</taxon>
        <taxon>Vertebrata</taxon>
        <taxon>Euteleostomi</taxon>
        <taxon>Mammalia</taxon>
        <taxon>Eutheria</taxon>
        <taxon>Laurasiatheria</taxon>
        <taxon>Chiroptera</taxon>
        <taxon>Yangochiroptera</taxon>
        <taxon>Vespertilionidae</taxon>
        <taxon>Myotis</taxon>
    </lineage>
</organism>
<keyword evidence="3" id="KW-1185">Reference proteome</keyword>
<proteinExistence type="predicted"/>
<reference evidence="2 3" key="1">
    <citation type="journal article" date="2020" name="Nature">
        <title>Six reference-quality genomes reveal evolution of bat adaptations.</title>
        <authorList>
            <person name="Jebb D."/>
            <person name="Huang Z."/>
            <person name="Pippel M."/>
            <person name="Hughes G.M."/>
            <person name="Lavrichenko K."/>
            <person name="Devanna P."/>
            <person name="Winkler S."/>
            <person name="Jermiin L.S."/>
            <person name="Skirmuntt E.C."/>
            <person name="Katzourakis A."/>
            <person name="Burkitt-Gray L."/>
            <person name="Ray D.A."/>
            <person name="Sullivan K.A.M."/>
            <person name="Roscito J.G."/>
            <person name="Kirilenko B.M."/>
            <person name="Davalos L.M."/>
            <person name="Corthals A.P."/>
            <person name="Power M.L."/>
            <person name="Jones G."/>
            <person name="Ransome R.D."/>
            <person name="Dechmann D.K.N."/>
            <person name="Locatelli A.G."/>
            <person name="Puechmaille S.J."/>
            <person name="Fedrigo O."/>
            <person name="Jarvis E.D."/>
            <person name="Hiller M."/>
            <person name="Vernes S.C."/>
            <person name="Myers E.W."/>
            <person name="Teeling E.C."/>
        </authorList>
    </citation>
    <scope>NUCLEOTIDE SEQUENCE [LARGE SCALE GENOMIC DNA]</scope>
    <source>
        <strain evidence="2">MMyoMyo1</strain>
        <tissue evidence="2">Flight muscle</tissue>
    </source>
</reference>
<name>A0A7J7Z590_MYOMY</name>
<gene>
    <name evidence="2" type="ORF">mMyoMyo1_010626</name>
</gene>
<accession>A0A7J7Z590</accession>
<sequence>MIGPDTRTQPVPILDRPSPCEHSLHPPFPKHMGRGHRAAQLGSEGWPGPNQTSLCYLLIPLGKGPQAFSLSADPAATRTKHTLIAASLEASASGQGETTRKHGFFSSVSIRVRWEGQLQNVAAWLPGFQAHLGSIVRM</sequence>
<feature type="region of interest" description="Disordered" evidence="1">
    <location>
        <begin position="1"/>
        <end position="44"/>
    </location>
</feature>
<dbReference type="EMBL" id="JABWUV010000003">
    <property type="protein sequence ID" value="KAF6369248.1"/>
    <property type="molecule type" value="Genomic_DNA"/>
</dbReference>